<feature type="transmembrane region" description="Helical" evidence="8">
    <location>
        <begin position="174"/>
        <end position="201"/>
    </location>
</feature>
<gene>
    <name evidence="10" type="ORF">FHS22_002701</name>
</gene>
<feature type="transmembrane region" description="Helical" evidence="8">
    <location>
        <begin position="118"/>
        <end position="138"/>
    </location>
</feature>
<protein>
    <submittedName>
        <fullName evidence="10">Mannosyltransferase</fullName>
        <ecNumber evidence="10">2.4.1.-</ecNumber>
    </submittedName>
</protein>
<feature type="transmembrane region" description="Helical" evidence="8">
    <location>
        <begin position="298"/>
        <end position="318"/>
    </location>
</feature>
<dbReference type="PANTHER" id="PTHR33908">
    <property type="entry name" value="MANNOSYLTRANSFERASE YKCB-RELATED"/>
    <property type="match status" value="1"/>
</dbReference>
<keyword evidence="5 8" id="KW-0812">Transmembrane</keyword>
<keyword evidence="11" id="KW-1185">Reference proteome</keyword>
<reference evidence="10 11" key="1">
    <citation type="submission" date="2020-08" db="EMBL/GenBank/DDBJ databases">
        <title>Genomic Encyclopedia of Type Strains, Phase III (KMG-III): the genomes of soil and plant-associated and newly described type strains.</title>
        <authorList>
            <person name="Whitman W."/>
        </authorList>
    </citation>
    <scope>NUCLEOTIDE SEQUENCE [LARGE SCALE GENOMIC DNA]</scope>
    <source>
        <strain evidence="10 11">CECT 3303</strain>
    </source>
</reference>
<keyword evidence="2" id="KW-1003">Cell membrane</keyword>
<sequence>MIITGTRPAAAPAERHTGRNLWPYAAMGIIATVVAVAGSSAASLSSDELATHSAARRGLGGLWELAQHIDGHFLPYYGFMHLWLQFGQAEWWMRLPSALATGAAAMLVAALGRRLHSLPAGLLAAAVYAALPAVSYHGQNARSYAFAAAAAVLATWALHRAVAEPARRGRWAGYAAAVALLGSTQVFSLLTLSAHLIVVAMSGRGVLVRTLPAMAAGCVPGAVWLAIGFAERHAISWIKLPEPSVFLALPKMVGGTPAAGWVLAGTALLALLLRALPAPGAREGRRTPRSGERARASWPWLAALAGWALLPPVLLFAVSHLVSPVYVDRYLFATVPAYALLAGIALASLPRAAAALALAGAVAAAVPGQLDVRKPDGRHENFPRAVRLVEQQARPGDAIVYGRSSLREGFLYYDGGALPDDVLLTGPDPLPESFHYPERDDVAAAVEGRERVWVVWRGGSEAAAGVERVSALVEAGFTRTKAWRTGRVPGMTVALYGREPERSG</sequence>
<dbReference type="EC" id="2.4.1.-" evidence="10"/>
<keyword evidence="7 8" id="KW-0472">Membrane</keyword>
<feature type="transmembrane region" description="Helical" evidence="8">
    <location>
        <begin position="258"/>
        <end position="277"/>
    </location>
</feature>
<evidence type="ECO:0000259" key="9">
    <source>
        <dbReference type="Pfam" id="PF13231"/>
    </source>
</evidence>
<evidence type="ECO:0000256" key="5">
    <source>
        <dbReference type="ARBA" id="ARBA00022692"/>
    </source>
</evidence>
<dbReference type="AlphaFoldDB" id="A0A841CYG0"/>
<dbReference type="EMBL" id="JACHJJ010000007">
    <property type="protein sequence ID" value="MBB5963422.1"/>
    <property type="molecule type" value="Genomic_DNA"/>
</dbReference>
<evidence type="ECO:0000256" key="4">
    <source>
        <dbReference type="ARBA" id="ARBA00022679"/>
    </source>
</evidence>
<comment type="subcellular location">
    <subcellularLocation>
        <location evidence="1">Cell membrane</location>
        <topology evidence="1">Multi-pass membrane protein</topology>
    </subcellularLocation>
</comment>
<dbReference type="GO" id="GO:0016763">
    <property type="term" value="F:pentosyltransferase activity"/>
    <property type="evidence" value="ECO:0007669"/>
    <property type="project" value="TreeGrafter"/>
</dbReference>
<evidence type="ECO:0000256" key="3">
    <source>
        <dbReference type="ARBA" id="ARBA00022676"/>
    </source>
</evidence>
<feature type="transmembrane region" description="Helical" evidence="8">
    <location>
        <begin position="144"/>
        <end position="162"/>
    </location>
</feature>
<keyword evidence="6 8" id="KW-1133">Transmembrane helix</keyword>
<evidence type="ECO:0000256" key="7">
    <source>
        <dbReference type="ARBA" id="ARBA00023136"/>
    </source>
</evidence>
<keyword evidence="4 10" id="KW-0808">Transferase</keyword>
<accession>A0A841CYG0</accession>
<organism evidence="10 11">
    <name type="scientific">Planomonospora venezuelensis</name>
    <dbReference type="NCBI Taxonomy" id="1999"/>
    <lineage>
        <taxon>Bacteria</taxon>
        <taxon>Bacillati</taxon>
        <taxon>Actinomycetota</taxon>
        <taxon>Actinomycetes</taxon>
        <taxon>Streptosporangiales</taxon>
        <taxon>Streptosporangiaceae</taxon>
        <taxon>Planomonospora</taxon>
    </lineage>
</organism>
<proteinExistence type="predicted"/>
<dbReference type="GO" id="GO:0005886">
    <property type="term" value="C:plasma membrane"/>
    <property type="evidence" value="ECO:0007669"/>
    <property type="project" value="UniProtKB-SubCell"/>
</dbReference>
<evidence type="ECO:0000256" key="8">
    <source>
        <dbReference type="SAM" id="Phobius"/>
    </source>
</evidence>
<feature type="domain" description="Glycosyltransferase RgtA/B/C/D-like" evidence="9">
    <location>
        <begin position="86"/>
        <end position="214"/>
    </location>
</feature>
<evidence type="ECO:0000256" key="2">
    <source>
        <dbReference type="ARBA" id="ARBA00022475"/>
    </source>
</evidence>
<evidence type="ECO:0000313" key="10">
    <source>
        <dbReference type="EMBL" id="MBB5963422.1"/>
    </source>
</evidence>
<feature type="transmembrane region" description="Helical" evidence="8">
    <location>
        <begin position="21"/>
        <end position="42"/>
    </location>
</feature>
<dbReference type="Proteomes" id="UP000562352">
    <property type="component" value="Unassembled WGS sequence"/>
</dbReference>
<dbReference type="PANTHER" id="PTHR33908:SF3">
    <property type="entry name" value="UNDECAPRENYL PHOSPHATE-ALPHA-4-AMINO-4-DEOXY-L-ARABINOSE ARABINOSYL TRANSFERASE"/>
    <property type="match status" value="1"/>
</dbReference>
<dbReference type="InterPro" id="IPR050297">
    <property type="entry name" value="LipidA_mod_glycosyltrf_83"/>
</dbReference>
<evidence type="ECO:0000313" key="11">
    <source>
        <dbReference type="Proteomes" id="UP000562352"/>
    </source>
</evidence>
<evidence type="ECO:0000256" key="6">
    <source>
        <dbReference type="ARBA" id="ARBA00022989"/>
    </source>
</evidence>
<evidence type="ECO:0000256" key="1">
    <source>
        <dbReference type="ARBA" id="ARBA00004651"/>
    </source>
</evidence>
<dbReference type="GO" id="GO:0009103">
    <property type="term" value="P:lipopolysaccharide biosynthetic process"/>
    <property type="evidence" value="ECO:0007669"/>
    <property type="project" value="UniProtKB-ARBA"/>
</dbReference>
<dbReference type="GO" id="GO:0010041">
    <property type="term" value="P:response to iron(III) ion"/>
    <property type="evidence" value="ECO:0007669"/>
    <property type="project" value="TreeGrafter"/>
</dbReference>
<name>A0A841CYG0_PLAVE</name>
<dbReference type="Pfam" id="PF13231">
    <property type="entry name" value="PMT_2"/>
    <property type="match status" value="1"/>
</dbReference>
<dbReference type="InterPro" id="IPR038731">
    <property type="entry name" value="RgtA/B/C-like"/>
</dbReference>
<comment type="caution">
    <text evidence="10">The sequence shown here is derived from an EMBL/GenBank/DDBJ whole genome shotgun (WGS) entry which is preliminary data.</text>
</comment>
<keyword evidence="3 10" id="KW-0328">Glycosyltransferase</keyword>
<feature type="transmembrane region" description="Helical" evidence="8">
    <location>
        <begin position="330"/>
        <end position="349"/>
    </location>
</feature>